<keyword evidence="4" id="KW-0106">Calcium</keyword>
<dbReference type="HOGENOM" id="CLU_111362_3_1_2"/>
<evidence type="ECO:0000313" key="6">
    <source>
        <dbReference type="EMBL" id="ACL16367.1"/>
    </source>
</evidence>
<reference evidence="6 7" key="1">
    <citation type="journal article" date="2015" name="Genome Announc.">
        <title>Complete Genome Sequence of Methanosphaerula palustris E1-9CT, a Hydrogenotrophic Methanogen Isolated from a Minerotrophic Fen Peatland.</title>
        <authorList>
            <person name="Cadillo-Quiroz H."/>
            <person name="Browne P."/>
            <person name="Kyrpides N."/>
            <person name="Woyke T."/>
            <person name="Goodwin L."/>
            <person name="Detter C."/>
            <person name="Yavitt J.B."/>
            <person name="Zinder S.H."/>
        </authorList>
    </citation>
    <scope>NUCLEOTIDE SEQUENCE [LARGE SCALE GENOMIC DNA]</scope>
    <source>
        <strain evidence="7">ATCC BAA-1556 / DSM 19958 / E1-9c</strain>
    </source>
</reference>
<evidence type="ECO:0000256" key="4">
    <source>
        <dbReference type="ARBA" id="ARBA00022837"/>
    </source>
</evidence>
<dbReference type="RefSeq" id="WP_012617686.1">
    <property type="nucleotide sequence ID" value="NC_011832.1"/>
</dbReference>
<dbReference type="GO" id="GO:0046872">
    <property type="term" value="F:metal ion binding"/>
    <property type="evidence" value="ECO:0007669"/>
    <property type="project" value="UniProtKB-KW"/>
</dbReference>
<name>B8GGW2_METPE</name>
<dbReference type="PANTHER" id="PTHR12682">
    <property type="entry name" value="ARCHEASE"/>
    <property type="match status" value="1"/>
</dbReference>
<dbReference type="eggNOG" id="arCOG04055">
    <property type="taxonomic scope" value="Archaea"/>
</dbReference>
<dbReference type="InterPro" id="IPR002804">
    <property type="entry name" value="Archease"/>
</dbReference>
<comment type="similarity">
    <text evidence="1">Belongs to the archease family.</text>
</comment>
<dbReference type="InterPro" id="IPR023572">
    <property type="entry name" value="Archease_dom"/>
</dbReference>
<dbReference type="KEGG" id="mpl:Mpal_1019"/>
<protein>
    <recommendedName>
        <fullName evidence="5">Archease domain-containing protein</fullName>
    </recommendedName>
</protein>
<dbReference type="EMBL" id="CP001338">
    <property type="protein sequence ID" value="ACL16367.1"/>
    <property type="molecule type" value="Genomic_DNA"/>
</dbReference>
<gene>
    <name evidence="6" type="ordered locus">Mpal_1019</name>
</gene>
<dbReference type="GeneID" id="7271753"/>
<keyword evidence="2" id="KW-0819">tRNA processing</keyword>
<dbReference type="STRING" id="521011.Mpal_1019"/>
<accession>B8GGW2</accession>
<keyword evidence="7" id="KW-1185">Reference proteome</keyword>
<dbReference type="SUPFAM" id="SSF69819">
    <property type="entry name" value="MTH1598-like"/>
    <property type="match status" value="1"/>
</dbReference>
<feature type="domain" description="Archease" evidence="5">
    <location>
        <begin position="5"/>
        <end position="139"/>
    </location>
</feature>
<evidence type="ECO:0000256" key="1">
    <source>
        <dbReference type="ARBA" id="ARBA00007963"/>
    </source>
</evidence>
<evidence type="ECO:0000256" key="3">
    <source>
        <dbReference type="ARBA" id="ARBA00022723"/>
    </source>
</evidence>
<organism evidence="6 7">
    <name type="scientific">Methanosphaerula palustris (strain ATCC BAA-1556 / DSM 19958 / E1-9c)</name>
    <dbReference type="NCBI Taxonomy" id="521011"/>
    <lineage>
        <taxon>Archaea</taxon>
        <taxon>Methanobacteriati</taxon>
        <taxon>Methanobacteriota</taxon>
        <taxon>Stenosarchaea group</taxon>
        <taxon>Methanomicrobia</taxon>
        <taxon>Methanomicrobiales</taxon>
        <taxon>Methanoregulaceae</taxon>
        <taxon>Methanosphaerula</taxon>
    </lineage>
</organism>
<dbReference type="AlphaFoldDB" id="B8GGW2"/>
<dbReference type="Pfam" id="PF01951">
    <property type="entry name" value="Archease"/>
    <property type="match status" value="1"/>
</dbReference>
<dbReference type="GO" id="GO:0008033">
    <property type="term" value="P:tRNA processing"/>
    <property type="evidence" value="ECO:0007669"/>
    <property type="project" value="UniProtKB-KW"/>
</dbReference>
<evidence type="ECO:0000313" key="7">
    <source>
        <dbReference type="Proteomes" id="UP000002457"/>
    </source>
</evidence>
<proteinExistence type="inferred from homology"/>
<dbReference type="Gene3D" id="3.55.10.10">
    <property type="entry name" value="Archease domain"/>
    <property type="match status" value="1"/>
</dbReference>
<dbReference type="Proteomes" id="UP000002457">
    <property type="component" value="Chromosome"/>
</dbReference>
<dbReference type="PANTHER" id="PTHR12682:SF11">
    <property type="entry name" value="PROTEIN ARCHEASE"/>
    <property type="match status" value="1"/>
</dbReference>
<evidence type="ECO:0000259" key="5">
    <source>
        <dbReference type="Pfam" id="PF01951"/>
    </source>
</evidence>
<keyword evidence="3" id="KW-0479">Metal-binding</keyword>
<sequence length="139" mass="15127">MTITELEHTADVLYRINAPTLPLLYAEAVRALMQTIYGGCQGGGDHTCECTVSAADQVALMQEFLSEVLYLTEVKGLVFCHVKVSLAQHEGEQTLSAILTGEPFDQALHAGSEVKGISFYGLSIETVENAYQLDILFDV</sequence>
<evidence type="ECO:0000256" key="2">
    <source>
        <dbReference type="ARBA" id="ARBA00022694"/>
    </source>
</evidence>
<dbReference type="InterPro" id="IPR036820">
    <property type="entry name" value="Archease_dom_sf"/>
</dbReference>
<dbReference type="OrthoDB" id="8831at2157"/>